<comment type="caution">
    <text evidence="2">The sequence shown here is derived from an EMBL/GenBank/DDBJ whole genome shotgun (WGS) entry which is preliminary data.</text>
</comment>
<accession>A0ABD2KZ88</accession>
<reference evidence="2 3" key="1">
    <citation type="submission" date="2024-10" db="EMBL/GenBank/DDBJ databases">
        <authorList>
            <person name="Kim D."/>
        </authorList>
    </citation>
    <scope>NUCLEOTIDE SEQUENCE [LARGE SCALE GENOMIC DNA]</scope>
    <source>
        <strain evidence="2">BH-2024</strain>
    </source>
</reference>
<evidence type="ECO:0000313" key="3">
    <source>
        <dbReference type="Proteomes" id="UP001620626"/>
    </source>
</evidence>
<name>A0ABD2KZ88_9BILA</name>
<dbReference type="AlphaFoldDB" id="A0ABD2KZ88"/>
<keyword evidence="3" id="KW-1185">Reference proteome</keyword>
<protein>
    <recommendedName>
        <fullName evidence="4">F-box domain-containing protein</fullName>
    </recommendedName>
</protein>
<proteinExistence type="predicted"/>
<feature type="compositionally biased region" description="Basic and acidic residues" evidence="1">
    <location>
        <begin position="329"/>
        <end position="338"/>
    </location>
</feature>
<dbReference type="EMBL" id="JBICBT010000595">
    <property type="protein sequence ID" value="KAL3108139.1"/>
    <property type="molecule type" value="Genomic_DNA"/>
</dbReference>
<feature type="region of interest" description="Disordered" evidence="1">
    <location>
        <begin position="316"/>
        <end position="338"/>
    </location>
</feature>
<evidence type="ECO:0000313" key="2">
    <source>
        <dbReference type="EMBL" id="KAL3108139.1"/>
    </source>
</evidence>
<organism evidence="2 3">
    <name type="scientific">Heterodera trifolii</name>
    <dbReference type="NCBI Taxonomy" id="157864"/>
    <lineage>
        <taxon>Eukaryota</taxon>
        <taxon>Metazoa</taxon>
        <taxon>Ecdysozoa</taxon>
        <taxon>Nematoda</taxon>
        <taxon>Chromadorea</taxon>
        <taxon>Rhabditida</taxon>
        <taxon>Tylenchina</taxon>
        <taxon>Tylenchomorpha</taxon>
        <taxon>Tylenchoidea</taxon>
        <taxon>Heteroderidae</taxon>
        <taxon>Heteroderinae</taxon>
        <taxon>Heterodera</taxon>
    </lineage>
</organism>
<dbReference type="Proteomes" id="UP001620626">
    <property type="component" value="Unassembled WGS sequence"/>
</dbReference>
<evidence type="ECO:0000256" key="1">
    <source>
        <dbReference type="SAM" id="MobiDB-lite"/>
    </source>
</evidence>
<evidence type="ECO:0008006" key="4">
    <source>
        <dbReference type="Google" id="ProtNLM"/>
    </source>
</evidence>
<gene>
    <name evidence="2" type="ORF">niasHT_016330</name>
</gene>
<sequence>MSSEIKRKTRYLPAEVWHAILGFMCRSDLSVNVALTCARFSVFSDEWLAKRCGHVLPPVEFHRFRLLKRGHDRSVAYRASLQTREGSKNMPIAEVPAPAHFNHFSSVNIRYFDGQVLSFLRNMKQLLVDVKLFLFYRFGKSNFAAFGQIVPLLASTGHAFSLIIDCALDKTSNFGQICQHNTQIIEQSVRLLVINYYFCTDFGRRITGAEMEEEISLLLRWLHQTESPPGGGKARLLAILRPSVEFRDRLIELVLETFLNAQCSANFLIRFEHTDNPSSYTLVFRHSEFCFDNASTREQCTLRQFDQQNWLLRRGPSAADNERLGNGAEEGKKETEEEERKLMKELLEVWDRPEEGWPTSAGCRDRQAIVLNCDNYQCLFDPLEEECGAFVEDDTPGPSQPKRLHLD</sequence>